<name>M7NDD1_9MICC</name>
<dbReference type="Pfam" id="PF00156">
    <property type="entry name" value="Pribosyltran"/>
    <property type="match status" value="1"/>
</dbReference>
<comment type="caution">
    <text evidence="2">The sequence shown here is derived from an EMBL/GenBank/DDBJ whole genome shotgun (WGS) entry which is preliminary data.</text>
</comment>
<accession>M7NDD1</accession>
<sequence>MGRHPASKFRDRAQAGALLSDALAARGVGSDAVVLGLLRGGVPVAAAAAASLDAELGVLAVRKLGVPDHRELAFGAVASYLSHAGRYLVPSVYRHALDTFPAAALEEAEINADTELEYLAARFAGFAPEIAGRIVVLCDDGLATGATMHAALEVATACGAAQLIVAVPVAPRDLAGSMPGADTLVVLRSPRDFASVGAHYEDFSQVDEDTVGRLLRDAPAAHH</sequence>
<dbReference type="InterPro" id="IPR029057">
    <property type="entry name" value="PRTase-like"/>
</dbReference>
<dbReference type="Proteomes" id="UP000012015">
    <property type="component" value="Unassembled WGS sequence"/>
</dbReference>
<dbReference type="RefSeq" id="WP_007270111.1">
    <property type="nucleotide sequence ID" value="NZ_AOCK01000002.1"/>
</dbReference>
<keyword evidence="3" id="KW-1185">Reference proteome</keyword>
<evidence type="ECO:0000313" key="3">
    <source>
        <dbReference type="Proteomes" id="UP000012015"/>
    </source>
</evidence>
<dbReference type="EMBL" id="AOCK01000002">
    <property type="protein sequence ID" value="EMQ99804.1"/>
    <property type="molecule type" value="Genomic_DNA"/>
</dbReference>
<dbReference type="CDD" id="cd06223">
    <property type="entry name" value="PRTases_typeI"/>
    <property type="match status" value="1"/>
</dbReference>
<evidence type="ECO:0000313" key="2">
    <source>
        <dbReference type="EMBL" id="EMQ99804.1"/>
    </source>
</evidence>
<keyword evidence="2" id="KW-0328">Glycosyltransferase</keyword>
<proteinExistence type="predicted"/>
<dbReference type="Gene3D" id="3.30.1310.20">
    <property type="entry name" value="PRTase-like"/>
    <property type="match status" value="1"/>
</dbReference>
<reference evidence="2 3" key="1">
    <citation type="journal article" date="2013" name="Genome Announc.">
        <title>Draft Genome Sequence of Arthrobacter gangotriensis Strain Lz1yT, Isolated from a Penguin Rookery Soil Sample Collected in Antarctica, near the Indian Station Dakshin Gangotri.</title>
        <authorList>
            <person name="Shivaji S."/>
            <person name="Ara S."/>
            <person name="Bandi S."/>
            <person name="Singh A."/>
            <person name="Kumar Pinnaka A."/>
        </authorList>
    </citation>
    <scope>NUCLEOTIDE SEQUENCE [LARGE SCALE GENOMIC DNA]</scope>
    <source>
        <strain evidence="2 3">Lz1y</strain>
    </source>
</reference>
<dbReference type="AlphaFoldDB" id="M7NDD1"/>
<gene>
    <name evidence="2" type="ORF">ADIAG_00907</name>
</gene>
<dbReference type="eggNOG" id="COG1926">
    <property type="taxonomic scope" value="Bacteria"/>
</dbReference>
<protein>
    <submittedName>
        <fullName evidence="2">Orotate phosphoribosyltransferase-like protein</fullName>
    </submittedName>
</protein>
<keyword evidence="2" id="KW-0808">Transferase</keyword>
<dbReference type="STRING" id="1276920.ADIAG_00907"/>
<dbReference type="PATRIC" id="fig|1276920.7.peg.911"/>
<evidence type="ECO:0000259" key="1">
    <source>
        <dbReference type="Pfam" id="PF00156"/>
    </source>
</evidence>
<organism evidence="2 3">
    <name type="scientific">Paeniglutamicibacter gangotriensis Lz1y</name>
    <dbReference type="NCBI Taxonomy" id="1276920"/>
    <lineage>
        <taxon>Bacteria</taxon>
        <taxon>Bacillati</taxon>
        <taxon>Actinomycetota</taxon>
        <taxon>Actinomycetes</taxon>
        <taxon>Micrococcales</taxon>
        <taxon>Micrococcaceae</taxon>
        <taxon>Paeniglutamicibacter</taxon>
    </lineage>
</organism>
<dbReference type="SUPFAM" id="SSF53271">
    <property type="entry name" value="PRTase-like"/>
    <property type="match status" value="1"/>
</dbReference>
<dbReference type="GO" id="GO:0016757">
    <property type="term" value="F:glycosyltransferase activity"/>
    <property type="evidence" value="ECO:0007669"/>
    <property type="project" value="UniProtKB-KW"/>
</dbReference>
<dbReference type="Gene3D" id="3.40.50.2020">
    <property type="match status" value="1"/>
</dbReference>
<feature type="domain" description="Phosphoribosyltransferase" evidence="1">
    <location>
        <begin position="29"/>
        <end position="172"/>
    </location>
</feature>
<dbReference type="InterPro" id="IPR000836">
    <property type="entry name" value="PRTase_dom"/>
</dbReference>